<dbReference type="SUPFAM" id="SSF47413">
    <property type="entry name" value="lambda repressor-like DNA-binding domains"/>
    <property type="match status" value="1"/>
</dbReference>
<evidence type="ECO:0000313" key="4">
    <source>
        <dbReference type="Proteomes" id="UP001078443"/>
    </source>
</evidence>
<feature type="domain" description="HTH cro/C1-type" evidence="2">
    <location>
        <begin position="10"/>
        <end position="63"/>
    </location>
</feature>
<organism evidence="3 4">
    <name type="scientific">Clostridium aestuarii</name>
    <dbReference type="NCBI Taxonomy" id="338193"/>
    <lineage>
        <taxon>Bacteria</taxon>
        <taxon>Bacillati</taxon>
        <taxon>Bacillota</taxon>
        <taxon>Clostridia</taxon>
        <taxon>Eubacteriales</taxon>
        <taxon>Clostridiaceae</taxon>
        <taxon>Clostridium</taxon>
    </lineage>
</organism>
<dbReference type="SMART" id="SM00028">
    <property type="entry name" value="TPR"/>
    <property type="match status" value="3"/>
</dbReference>
<dbReference type="CDD" id="cd00093">
    <property type="entry name" value="HTH_XRE"/>
    <property type="match status" value="1"/>
</dbReference>
<comment type="caution">
    <text evidence="3">The sequence shown here is derived from an EMBL/GenBank/DDBJ whole genome shotgun (WGS) entry which is preliminary data.</text>
</comment>
<dbReference type="PROSITE" id="PS50005">
    <property type="entry name" value="TPR"/>
    <property type="match status" value="1"/>
</dbReference>
<dbReference type="SUPFAM" id="SSF48452">
    <property type="entry name" value="TPR-like"/>
    <property type="match status" value="2"/>
</dbReference>
<dbReference type="PROSITE" id="PS50943">
    <property type="entry name" value="HTH_CROC1"/>
    <property type="match status" value="1"/>
</dbReference>
<feature type="repeat" description="TPR" evidence="1">
    <location>
        <begin position="267"/>
        <end position="300"/>
    </location>
</feature>
<accession>A0ABT4CZY5</accession>
<keyword evidence="4" id="KW-1185">Reference proteome</keyword>
<evidence type="ECO:0000259" key="2">
    <source>
        <dbReference type="PROSITE" id="PS50943"/>
    </source>
</evidence>
<dbReference type="InterPro" id="IPR001387">
    <property type="entry name" value="Cro/C1-type_HTH"/>
</dbReference>
<dbReference type="Gene3D" id="1.25.40.10">
    <property type="entry name" value="Tetratricopeptide repeat domain"/>
    <property type="match status" value="2"/>
</dbReference>
<name>A0ABT4CZY5_9CLOT</name>
<evidence type="ECO:0000313" key="3">
    <source>
        <dbReference type="EMBL" id="MCY6484547.1"/>
    </source>
</evidence>
<evidence type="ECO:0000256" key="1">
    <source>
        <dbReference type="PROSITE-ProRule" id="PRU00339"/>
    </source>
</evidence>
<dbReference type="PROSITE" id="PS50293">
    <property type="entry name" value="TPR_REGION"/>
    <property type="match status" value="1"/>
</dbReference>
<sequence length="419" mass="49090">MEVLSVGEKIKRARIYKGFTLKEVCNGEISVSKLSCIENGKIDPEDWVLEFIASKLELDINYLKKDVKEQIDTNIKKLLDDNEIEDYKEKLQYNLELSSRYGYYDLAFDIMHLIIEYLLKNDQLSGIQERLGKYFDLCNSGSSKDKRIIYFMDVAKFLYKNNEYSQAANYFRNIRKKVIGEKKKKCIILSEAICLEAQCYLMTHNYNKAYKLAITLDELLQCVESNFKKAEMYHVMAMVYLRADEEKFKEYEQLSYSMYDDNLKREAEALSECGSVMFEVGLSEGAVERVKKALKIYPKADKEKFVDFILKCIKTLIDYNAIDVAKELSEDALDHAITLDNIKFIEKAYYLKSKILQIEKNYISSEMYMNLSLDSLVKFGTKKEIYNRYMEMGEMYNNMGSIREALRYFSLAISLHKKL</sequence>
<proteinExistence type="predicted"/>
<dbReference type="Proteomes" id="UP001078443">
    <property type="component" value="Unassembled WGS sequence"/>
</dbReference>
<dbReference type="InterPro" id="IPR019734">
    <property type="entry name" value="TPR_rpt"/>
</dbReference>
<protein>
    <submittedName>
        <fullName evidence="3">Helix-turn-helix transcriptional regulator</fullName>
    </submittedName>
</protein>
<reference evidence="3" key="1">
    <citation type="submission" date="2022-12" db="EMBL/GenBank/DDBJ databases">
        <authorList>
            <person name="Wang J."/>
        </authorList>
    </citation>
    <scope>NUCLEOTIDE SEQUENCE</scope>
    <source>
        <strain evidence="3">HY-45-18</strain>
    </source>
</reference>
<dbReference type="InterPro" id="IPR010982">
    <property type="entry name" value="Lambda_DNA-bd_dom_sf"/>
</dbReference>
<keyword evidence="1" id="KW-0802">TPR repeat</keyword>
<dbReference type="InterPro" id="IPR011990">
    <property type="entry name" value="TPR-like_helical_dom_sf"/>
</dbReference>
<gene>
    <name evidence="3" type="ORF">OW763_09360</name>
</gene>
<dbReference type="RefSeq" id="WP_268040850.1">
    <property type="nucleotide sequence ID" value="NZ_JAPQER010000003.1"/>
</dbReference>
<dbReference type="EMBL" id="JAPQER010000003">
    <property type="protein sequence ID" value="MCY6484547.1"/>
    <property type="molecule type" value="Genomic_DNA"/>
</dbReference>